<evidence type="ECO:0000256" key="1">
    <source>
        <dbReference type="ARBA" id="ARBA00022801"/>
    </source>
</evidence>
<proteinExistence type="predicted"/>
<comment type="caution">
    <text evidence="3">The sequence shown here is derived from an EMBL/GenBank/DDBJ whole genome shotgun (WGS) entry which is preliminary data.</text>
</comment>
<dbReference type="AlphaFoldDB" id="A0A9D1HQ35"/>
<dbReference type="PROSITE" id="PS51462">
    <property type="entry name" value="NUDIX"/>
    <property type="match status" value="1"/>
</dbReference>
<dbReference type="Proteomes" id="UP000824175">
    <property type="component" value="Unassembled WGS sequence"/>
</dbReference>
<evidence type="ECO:0000313" key="3">
    <source>
        <dbReference type="EMBL" id="HIU14463.1"/>
    </source>
</evidence>
<feature type="domain" description="Nudix hydrolase" evidence="2">
    <location>
        <begin position="29"/>
        <end position="158"/>
    </location>
</feature>
<dbReference type="Gene3D" id="3.90.79.10">
    <property type="entry name" value="Nucleoside Triphosphate Pyrophosphohydrolase"/>
    <property type="match status" value="1"/>
</dbReference>
<accession>A0A9D1HQ35</accession>
<dbReference type="SUPFAM" id="SSF55811">
    <property type="entry name" value="Nudix"/>
    <property type="match status" value="1"/>
</dbReference>
<organism evidence="3 4">
    <name type="scientific">Candidatus Fimiplasma intestinipullorum</name>
    <dbReference type="NCBI Taxonomy" id="2840825"/>
    <lineage>
        <taxon>Bacteria</taxon>
        <taxon>Bacillati</taxon>
        <taxon>Bacillota</taxon>
        <taxon>Clostridia</taxon>
        <taxon>Eubacteriales</taxon>
        <taxon>Candidatus Fimiplasma</taxon>
    </lineage>
</organism>
<dbReference type="PROSITE" id="PS00893">
    <property type="entry name" value="NUDIX_BOX"/>
    <property type="match status" value="1"/>
</dbReference>
<dbReference type="InterPro" id="IPR015797">
    <property type="entry name" value="NUDIX_hydrolase-like_dom_sf"/>
</dbReference>
<dbReference type="Pfam" id="PF00293">
    <property type="entry name" value="NUDIX"/>
    <property type="match status" value="1"/>
</dbReference>
<reference evidence="3" key="2">
    <citation type="journal article" date="2021" name="PeerJ">
        <title>Extensive microbial diversity within the chicken gut microbiome revealed by metagenomics and culture.</title>
        <authorList>
            <person name="Gilroy R."/>
            <person name="Ravi A."/>
            <person name="Getino M."/>
            <person name="Pursley I."/>
            <person name="Horton D.L."/>
            <person name="Alikhan N.F."/>
            <person name="Baker D."/>
            <person name="Gharbi K."/>
            <person name="Hall N."/>
            <person name="Watson M."/>
            <person name="Adriaenssens E.M."/>
            <person name="Foster-Nyarko E."/>
            <person name="Jarju S."/>
            <person name="Secka A."/>
            <person name="Antonio M."/>
            <person name="Oren A."/>
            <person name="Chaudhuri R.R."/>
            <person name="La Ragione R."/>
            <person name="Hildebrand F."/>
            <person name="Pallen M.J."/>
        </authorList>
    </citation>
    <scope>NUCLEOTIDE SEQUENCE</scope>
    <source>
        <strain evidence="3">CHK195-11698</strain>
    </source>
</reference>
<dbReference type="PANTHER" id="PTHR10885:SF0">
    <property type="entry name" value="ISOPENTENYL-DIPHOSPHATE DELTA-ISOMERASE"/>
    <property type="match status" value="1"/>
</dbReference>
<dbReference type="PANTHER" id="PTHR10885">
    <property type="entry name" value="ISOPENTENYL-DIPHOSPHATE DELTA-ISOMERASE"/>
    <property type="match status" value="1"/>
</dbReference>
<gene>
    <name evidence="3" type="ORF">IAD15_10425</name>
</gene>
<dbReference type="CDD" id="cd04693">
    <property type="entry name" value="NUDIX_Hydrolase"/>
    <property type="match status" value="1"/>
</dbReference>
<dbReference type="InterPro" id="IPR000086">
    <property type="entry name" value="NUDIX_hydrolase_dom"/>
</dbReference>
<protein>
    <submittedName>
        <fullName evidence="3">NUDIX domain-containing protein</fullName>
    </submittedName>
</protein>
<dbReference type="EMBL" id="DVMJ01000091">
    <property type="protein sequence ID" value="HIU14463.1"/>
    <property type="molecule type" value="Genomic_DNA"/>
</dbReference>
<evidence type="ECO:0000259" key="2">
    <source>
        <dbReference type="PROSITE" id="PS51462"/>
    </source>
</evidence>
<reference evidence="3" key="1">
    <citation type="submission" date="2020-10" db="EMBL/GenBank/DDBJ databases">
        <authorList>
            <person name="Gilroy R."/>
        </authorList>
    </citation>
    <scope>NUCLEOTIDE SEQUENCE</scope>
    <source>
        <strain evidence="3">CHK195-11698</strain>
    </source>
</reference>
<dbReference type="InterPro" id="IPR020084">
    <property type="entry name" value="NUDIX_hydrolase_CS"/>
</dbReference>
<evidence type="ECO:0000313" key="4">
    <source>
        <dbReference type="Proteomes" id="UP000824175"/>
    </source>
</evidence>
<dbReference type="GO" id="GO:0016787">
    <property type="term" value="F:hydrolase activity"/>
    <property type="evidence" value="ECO:0007669"/>
    <property type="project" value="UniProtKB-KW"/>
</dbReference>
<sequence>MLEYWDIYDVHRQKQSGILKRGVTVPEGAYHMVVHCCLFNTNGEMLIQQRQPFKQGWSNLWDITVGGSALAGETSQMAMSREMAEEIGFHYDFKNKRPHMTIQFEGGFDDIYLLIQDVALDSLQLQPEEVQAVGYASEAEILHMIEEGIFIPYYPSFIQMLFAMAKTTHLGMISKLEEK</sequence>
<name>A0A9D1HQ35_9FIRM</name>
<keyword evidence="1" id="KW-0378">Hydrolase</keyword>